<gene>
    <name evidence="1" type="ORF">GCM10023171_09630</name>
</gene>
<protein>
    <recommendedName>
        <fullName evidence="3">XRE family transcriptional regulator</fullName>
    </recommendedName>
</protein>
<evidence type="ECO:0000313" key="2">
    <source>
        <dbReference type="Proteomes" id="UP001500731"/>
    </source>
</evidence>
<dbReference type="SUPFAM" id="SSF47413">
    <property type="entry name" value="lambda repressor-like DNA-binding domains"/>
    <property type="match status" value="1"/>
</dbReference>
<proteinExistence type="predicted"/>
<name>A0ABP8P6G1_9MICO</name>
<organism evidence="1 2">
    <name type="scientific">Microbacterium panaciterrae</name>
    <dbReference type="NCBI Taxonomy" id="985759"/>
    <lineage>
        <taxon>Bacteria</taxon>
        <taxon>Bacillati</taxon>
        <taxon>Actinomycetota</taxon>
        <taxon>Actinomycetes</taxon>
        <taxon>Micrococcales</taxon>
        <taxon>Microbacteriaceae</taxon>
        <taxon>Microbacterium</taxon>
    </lineage>
</organism>
<accession>A0ABP8P6G1</accession>
<comment type="caution">
    <text evidence="1">The sequence shown here is derived from an EMBL/GenBank/DDBJ whole genome shotgun (WGS) entry which is preliminary data.</text>
</comment>
<dbReference type="Proteomes" id="UP001500731">
    <property type="component" value="Unassembled WGS sequence"/>
</dbReference>
<keyword evidence="2" id="KW-1185">Reference proteome</keyword>
<dbReference type="EMBL" id="BAABGP010000007">
    <property type="protein sequence ID" value="GAA4481326.1"/>
    <property type="molecule type" value="Genomic_DNA"/>
</dbReference>
<reference evidence="2" key="1">
    <citation type="journal article" date="2019" name="Int. J. Syst. Evol. Microbiol.">
        <title>The Global Catalogue of Microorganisms (GCM) 10K type strain sequencing project: providing services to taxonomists for standard genome sequencing and annotation.</title>
        <authorList>
            <consortium name="The Broad Institute Genomics Platform"/>
            <consortium name="The Broad Institute Genome Sequencing Center for Infectious Disease"/>
            <person name="Wu L."/>
            <person name="Ma J."/>
        </authorList>
    </citation>
    <scope>NUCLEOTIDE SEQUENCE [LARGE SCALE GENOMIC DNA]</scope>
    <source>
        <strain evidence="2">JCM 17839</strain>
    </source>
</reference>
<evidence type="ECO:0008006" key="3">
    <source>
        <dbReference type="Google" id="ProtNLM"/>
    </source>
</evidence>
<evidence type="ECO:0000313" key="1">
    <source>
        <dbReference type="EMBL" id="GAA4481326.1"/>
    </source>
</evidence>
<sequence>MSSENPIGEVARQFANNLRDAIGDRPVREVARELGMNHTVLRSILVGDVWPDLYTIARLEQGLGKDLWPGRPGN</sequence>
<dbReference type="InterPro" id="IPR010982">
    <property type="entry name" value="Lambda_DNA-bd_dom_sf"/>
</dbReference>